<gene>
    <name evidence="7" type="ORF">PV09_03891</name>
</gene>
<feature type="region of interest" description="Disordered" evidence="5">
    <location>
        <begin position="565"/>
        <end position="588"/>
    </location>
</feature>
<dbReference type="STRING" id="253628.A0A0D2AFU8"/>
<protein>
    <recommendedName>
        <fullName evidence="6">JmjC domain-containing protein</fullName>
    </recommendedName>
</protein>
<reference evidence="7 8" key="1">
    <citation type="submission" date="2015-01" db="EMBL/GenBank/DDBJ databases">
        <title>The Genome Sequence of Ochroconis gallopava CBS43764.</title>
        <authorList>
            <consortium name="The Broad Institute Genomics Platform"/>
            <person name="Cuomo C."/>
            <person name="de Hoog S."/>
            <person name="Gorbushina A."/>
            <person name="Stielow B."/>
            <person name="Teixiera M."/>
            <person name="Abouelleil A."/>
            <person name="Chapman S.B."/>
            <person name="Priest M."/>
            <person name="Young S.K."/>
            <person name="Wortman J."/>
            <person name="Nusbaum C."/>
            <person name="Birren B."/>
        </authorList>
    </citation>
    <scope>NUCLEOTIDE SEQUENCE [LARGE SCALE GENOMIC DNA]</scope>
    <source>
        <strain evidence="7 8">CBS 43764</strain>
    </source>
</reference>
<name>A0A0D2AFU8_9PEZI</name>
<dbReference type="Gene3D" id="2.60.120.650">
    <property type="entry name" value="Cupin"/>
    <property type="match status" value="1"/>
</dbReference>
<feature type="domain" description="JmjC" evidence="6">
    <location>
        <begin position="179"/>
        <end position="349"/>
    </location>
</feature>
<feature type="compositionally biased region" description="Acidic residues" evidence="5">
    <location>
        <begin position="981"/>
        <end position="991"/>
    </location>
</feature>
<keyword evidence="8" id="KW-1185">Reference proteome</keyword>
<dbReference type="Proteomes" id="UP000053259">
    <property type="component" value="Unassembled WGS sequence"/>
</dbReference>
<dbReference type="HOGENOM" id="CLU_003774_0_0_1"/>
<dbReference type="Pfam" id="PF10497">
    <property type="entry name" value="zf-4CXXC_R1"/>
    <property type="match status" value="1"/>
</dbReference>
<proteinExistence type="predicted"/>
<dbReference type="GeneID" id="27311864"/>
<dbReference type="InParanoid" id="A0A0D2AFU8"/>
<feature type="compositionally biased region" description="Acidic residues" evidence="5">
    <location>
        <begin position="954"/>
        <end position="964"/>
    </location>
</feature>
<dbReference type="AlphaFoldDB" id="A0A0D2AFU8"/>
<dbReference type="InterPro" id="IPR018866">
    <property type="entry name" value="Znf-4CXXC_R1"/>
</dbReference>
<keyword evidence="3" id="KW-0804">Transcription</keyword>
<feature type="region of interest" description="Disordered" evidence="5">
    <location>
        <begin position="1063"/>
        <end position="1084"/>
    </location>
</feature>
<feature type="region of interest" description="Disordered" evidence="5">
    <location>
        <begin position="933"/>
        <end position="967"/>
    </location>
</feature>
<dbReference type="InterPro" id="IPR003347">
    <property type="entry name" value="JmjC_dom"/>
</dbReference>
<dbReference type="VEuPathDB" id="FungiDB:PV09_03891"/>
<feature type="region of interest" description="Disordered" evidence="5">
    <location>
        <begin position="981"/>
        <end position="1048"/>
    </location>
</feature>
<dbReference type="SUPFAM" id="SSF51197">
    <property type="entry name" value="Clavaminate synthase-like"/>
    <property type="match status" value="1"/>
</dbReference>
<dbReference type="RefSeq" id="XP_016215244.1">
    <property type="nucleotide sequence ID" value="XM_016357155.1"/>
</dbReference>
<organism evidence="7 8">
    <name type="scientific">Verruconis gallopava</name>
    <dbReference type="NCBI Taxonomy" id="253628"/>
    <lineage>
        <taxon>Eukaryota</taxon>
        <taxon>Fungi</taxon>
        <taxon>Dikarya</taxon>
        <taxon>Ascomycota</taxon>
        <taxon>Pezizomycotina</taxon>
        <taxon>Dothideomycetes</taxon>
        <taxon>Pleosporomycetidae</taxon>
        <taxon>Venturiales</taxon>
        <taxon>Sympoventuriaceae</taxon>
        <taxon>Verruconis</taxon>
    </lineage>
</organism>
<dbReference type="OrthoDB" id="298344at2759"/>
<evidence type="ECO:0000256" key="1">
    <source>
        <dbReference type="ARBA" id="ARBA00004123"/>
    </source>
</evidence>
<dbReference type="SMART" id="SM00558">
    <property type="entry name" value="JmjC"/>
    <property type="match status" value="1"/>
</dbReference>
<feature type="compositionally biased region" description="Basic residues" evidence="5">
    <location>
        <begin position="1031"/>
        <end position="1048"/>
    </location>
</feature>
<dbReference type="PROSITE" id="PS51184">
    <property type="entry name" value="JMJC"/>
    <property type="match status" value="1"/>
</dbReference>
<evidence type="ECO:0000256" key="3">
    <source>
        <dbReference type="ARBA" id="ARBA00023163"/>
    </source>
</evidence>
<comment type="subcellular location">
    <subcellularLocation>
        <location evidence="1">Nucleus</location>
    </subcellularLocation>
</comment>
<sequence>MPASRPQASFEPISPHYDLHSLVENNKNFEYAARISMDKIEEGGLAMFERLVSLHVIQGGKPLVIDGLQNRFDPWLFTTKWLIANHGSKQENAWNLTTQENIPVTIGHYLKNMAKLANQFFERPDSYKDKKSQRVYLKDIDCPPVWQEQLREHIPQILFYWNDGTGELGGAGALDEDIPGVGRRKGRGIAPSGDLMSSLPQAMRAENLMCYIGHEGTYTPAHKEMCASLGHNIMVNTSSTFDEDGQPEKPGSSIWFMTETKDRHIVSEYWLTVLGHDIEIEKHFAQVAAWRNAPFKVYVVEQRVGDFILIPPLAAHQVWNRGTRTMKVAWNRTTVETLEMALNEALPNARMVCRDEQYKNKAIVYYTLQKYSRLLSQARLLSMRSAHESKAIGASCKVRQVQKDFRRLFELFKKIMLSESFGPSTLSNDSQPEFLEYDSNVACSYCRGNIFNRFLTCKTCVDFFNTGIDEPYDLCMDCFVMGRCCRCQSKYKWVEQWHWKNLLAEYEEWRHQILEMDCLPTDKIPLPLEEERKLLQKKTLAQVCNEQLEIRPWVDIKKKKRRKGSGEQLDDELELNKNGTMQKTRKKTSNNTKNCHSCRHHHPKWMMTECTMCERGWCYGVLWRAYDMHPLSVMEDLRWECPHCQRICSAGACRKSPRQSPYELKGTLLGHDTRKVADVRSIECLVDFEKANLNHLGVGVDRHLSNTEMRLLRPQWETELARHKGMEKSCWDEYNDHLPYGDDDFDSTIGEVSVPDRKVSTTRSSDTFMAIGHEESLHYGGGNDNSNGYRNPAAAMLRTVKVATSAISPVSNFSKTKRHNNGDGDFVEQIKLVTSKKLEVADKERSLAKNKANWQYLLPHENSRLEQARREGRYIQVLASLKGLECVVKLTVNGEKLREIVERPSTTNRVRSSHKESATSMVLQSNISLNVAAPSTYARNDEPNSTKKFKIRDDDDDDDHDDAFDGACRRRAKKNQRYEEIDIDSEDEDKDNESQYHLSVESRSKHWTRKHRNAGDEELSNELLSTTKNSSSKRQKRKCGKKQSVRRKKMPFVTESLKIRSPIRASPGGISTLEIGRRHKNPSKAEAEASNIELARAAMKMHENLYEKLRDC</sequence>
<evidence type="ECO:0000256" key="5">
    <source>
        <dbReference type="SAM" id="MobiDB-lite"/>
    </source>
</evidence>
<dbReference type="GO" id="GO:0005634">
    <property type="term" value="C:nucleus"/>
    <property type="evidence" value="ECO:0007669"/>
    <property type="project" value="UniProtKB-SubCell"/>
</dbReference>
<evidence type="ECO:0000256" key="4">
    <source>
        <dbReference type="ARBA" id="ARBA00023242"/>
    </source>
</evidence>
<evidence type="ECO:0000313" key="8">
    <source>
        <dbReference type="Proteomes" id="UP000053259"/>
    </source>
</evidence>
<evidence type="ECO:0000259" key="6">
    <source>
        <dbReference type="PROSITE" id="PS51184"/>
    </source>
</evidence>
<keyword evidence="2" id="KW-0805">Transcription regulation</keyword>
<dbReference type="EMBL" id="KN847538">
    <property type="protein sequence ID" value="KIW05375.1"/>
    <property type="molecule type" value="Genomic_DNA"/>
</dbReference>
<keyword evidence="4" id="KW-0539">Nucleus</keyword>
<evidence type="ECO:0000313" key="7">
    <source>
        <dbReference type="EMBL" id="KIW05375.1"/>
    </source>
</evidence>
<accession>A0A0D2AFU8</accession>
<dbReference type="Pfam" id="PF02373">
    <property type="entry name" value="JmjC"/>
    <property type="match status" value="1"/>
</dbReference>
<evidence type="ECO:0000256" key="2">
    <source>
        <dbReference type="ARBA" id="ARBA00023015"/>
    </source>
</evidence>